<evidence type="ECO:0000259" key="1">
    <source>
        <dbReference type="Pfam" id="PF16787"/>
    </source>
</evidence>
<reference evidence="3" key="1">
    <citation type="submission" date="2017-03" db="EMBL/GenBank/DDBJ databases">
        <title>Phytopthora megakarya and P. palmivora, two closely related causual agents of cacao black pod achieved similar genome size and gene model numbers by different mechanisms.</title>
        <authorList>
            <person name="Ali S."/>
            <person name="Shao J."/>
            <person name="Larry D.J."/>
            <person name="Kronmiller B."/>
            <person name="Shen D."/>
            <person name="Strem M.D."/>
            <person name="Melnick R.L."/>
            <person name="Guiltinan M.J."/>
            <person name="Tyler B.M."/>
            <person name="Meinhardt L.W."/>
            <person name="Bailey B.A."/>
        </authorList>
    </citation>
    <scope>NUCLEOTIDE SEQUENCE [LARGE SCALE GENOMIC DNA]</scope>
    <source>
        <strain evidence="3">zdho120</strain>
    </source>
</reference>
<evidence type="ECO:0000313" key="2">
    <source>
        <dbReference type="EMBL" id="OWY91439.1"/>
    </source>
</evidence>
<dbReference type="Pfam" id="PF16787">
    <property type="entry name" value="NDC10_II"/>
    <property type="match status" value="1"/>
</dbReference>
<feature type="domain" description="Ndc10" evidence="1">
    <location>
        <begin position="11"/>
        <end position="131"/>
    </location>
</feature>
<dbReference type="Gene3D" id="1.10.443.20">
    <property type="entry name" value="Centromere DNA-binding protein complex CBF3 subunit, domain 2"/>
    <property type="match status" value="1"/>
</dbReference>
<dbReference type="InterPro" id="IPR038279">
    <property type="entry name" value="Ndc10_dom2_sf"/>
</dbReference>
<protein>
    <recommendedName>
        <fullName evidence="1">Ndc10 domain-containing protein</fullName>
    </recommendedName>
</protein>
<dbReference type="GO" id="GO:0003677">
    <property type="term" value="F:DNA binding"/>
    <property type="evidence" value="ECO:0007669"/>
    <property type="project" value="InterPro"/>
</dbReference>
<comment type="caution">
    <text evidence="2">The sequence shown here is derived from an EMBL/GenBank/DDBJ whole genome shotgun (WGS) entry which is preliminary data.</text>
</comment>
<sequence>MTYRAHYDATIKAFTALGMHSKAKTHAARGSGARMAELAGATEAQIRRLGRWNASTMEGCYLSALPREAMRSLAGFTPDRNTFFLERASLIPPEHLQTQIFPFIETYMAAYMQESAPHVATGGFLDLLRAFTRRHSFAGSSPFS</sequence>
<organism evidence="2 3">
    <name type="scientific">Phytophthora megakarya</name>
    <dbReference type="NCBI Taxonomy" id="4795"/>
    <lineage>
        <taxon>Eukaryota</taxon>
        <taxon>Sar</taxon>
        <taxon>Stramenopiles</taxon>
        <taxon>Oomycota</taxon>
        <taxon>Peronosporomycetes</taxon>
        <taxon>Peronosporales</taxon>
        <taxon>Peronosporaceae</taxon>
        <taxon>Phytophthora</taxon>
    </lineage>
</organism>
<dbReference type="OrthoDB" id="120763at2759"/>
<evidence type="ECO:0000313" key="3">
    <source>
        <dbReference type="Proteomes" id="UP000198211"/>
    </source>
</evidence>
<keyword evidence="3" id="KW-1185">Reference proteome</keyword>
<dbReference type="AlphaFoldDB" id="A0A225UH44"/>
<dbReference type="Proteomes" id="UP000198211">
    <property type="component" value="Unassembled WGS sequence"/>
</dbReference>
<accession>A0A225UH44</accession>
<dbReference type="STRING" id="4795.A0A225UH44"/>
<gene>
    <name evidence="2" type="ORF">PHMEG_00039979</name>
</gene>
<name>A0A225UH44_9STRA</name>
<dbReference type="EMBL" id="NBNE01020251">
    <property type="protein sequence ID" value="OWY91439.1"/>
    <property type="molecule type" value="Genomic_DNA"/>
</dbReference>
<proteinExistence type="predicted"/>
<dbReference type="InterPro" id="IPR031872">
    <property type="entry name" value="NDC10_II"/>
</dbReference>